<accession>A0A640VQ87</accession>
<dbReference type="AlphaFoldDB" id="A0A640VQ87"/>
<keyword evidence="2" id="KW-1185">Reference proteome</keyword>
<dbReference type="RefSeq" id="WP_159976652.1">
    <property type="nucleotide sequence ID" value="NZ_BLIV01000003.1"/>
</dbReference>
<sequence length="184" mass="19997">MADGPEAVNSIVLGTEYGQTEPMVGIRSCLILSAVVLSSCAPLSIYHREGVAVSRMQSDLLSCEITALANVPVNNQIRQEPPVYVPARRHCDSSGACTTRGGYFREGRIFTVDLNADLRERAEVQCMAERNYTPVTVPNCPSAVFRAAPKASTQVLPRLRSNSCAIKYRDGTWQIVTRAGQPAP</sequence>
<protein>
    <submittedName>
        <fullName evidence="1">Uncharacterized protein</fullName>
    </submittedName>
</protein>
<name>A0A640VQ87_9RHOB</name>
<evidence type="ECO:0000313" key="2">
    <source>
        <dbReference type="Proteomes" id="UP000436522"/>
    </source>
</evidence>
<proteinExistence type="predicted"/>
<evidence type="ECO:0000313" key="1">
    <source>
        <dbReference type="EMBL" id="GFE50179.1"/>
    </source>
</evidence>
<dbReference type="Proteomes" id="UP000436522">
    <property type="component" value="Unassembled WGS sequence"/>
</dbReference>
<organism evidence="1 2">
    <name type="scientific">Roseobacter cerasinus</name>
    <dbReference type="NCBI Taxonomy" id="2602289"/>
    <lineage>
        <taxon>Bacteria</taxon>
        <taxon>Pseudomonadati</taxon>
        <taxon>Pseudomonadota</taxon>
        <taxon>Alphaproteobacteria</taxon>
        <taxon>Rhodobacterales</taxon>
        <taxon>Roseobacteraceae</taxon>
        <taxon>Roseobacter</taxon>
    </lineage>
</organism>
<dbReference type="EMBL" id="BLIV01000003">
    <property type="protein sequence ID" value="GFE50179.1"/>
    <property type="molecule type" value="Genomic_DNA"/>
</dbReference>
<reference evidence="1 2" key="1">
    <citation type="submission" date="2019-12" db="EMBL/GenBank/DDBJ databases">
        <title>Roseobacter cerasinus sp. nov., isolated from seawater around aquaculture.</title>
        <authorList>
            <person name="Muramatsu S."/>
            <person name="Takabe Y."/>
            <person name="Mori K."/>
            <person name="Takaichi S."/>
            <person name="Hanada S."/>
        </authorList>
    </citation>
    <scope>NUCLEOTIDE SEQUENCE [LARGE SCALE GENOMIC DNA]</scope>
    <source>
        <strain evidence="1 2">AI77</strain>
    </source>
</reference>
<dbReference type="OrthoDB" id="7274329at2"/>
<comment type="caution">
    <text evidence="1">The sequence shown here is derived from an EMBL/GenBank/DDBJ whole genome shotgun (WGS) entry which is preliminary data.</text>
</comment>
<gene>
    <name evidence="1" type="ORF">So717_19320</name>
</gene>